<reference evidence="7" key="3">
    <citation type="submission" date="2025-08" db="UniProtKB">
        <authorList>
            <consortium name="Ensembl"/>
        </authorList>
    </citation>
    <scope>IDENTIFICATION</scope>
</reference>
<dbReference type="Pfam" id="PF25767">
    <property type="entry name" value="ARM_TBCD_2nd"/>
    <property type="match status" value="1"/>
</dbReference>
<gene>
    <name evidence="7" type="primary">TBCD</name>
</gene>
<dbReference type="InterPro" id="IPR022577">
    <property type="entry name" value="TBCD_C"/>
</dbReference>
<dbReference type="AlphaFoldDB" id="A0AAX7TBQ6"/>
<protein>
    <recommendedName>
        <fullName evidence="2">Tubulin-specific chaperone D</fullName>
    </recommendedName>
</protein>
<feature type="domain" description="Tubulin-folding cofactor D ARM repeats" evidence="6">
    <location>
        <begin position="294"/>
        <end position="498"/>
    </location>
</feature>
<dbReference type="GO" id="GO:0005096">
    <property type="term" value="F:GTPase activator activity"/>
    <property type="evidence" value="ECO:0007669"/>
    <property type="project" value="InterPro"/>
</dbReference>
<dbReference type="GO" id="GO:0070830">
    <property type="term" value="P:bicellular tight junction assembly"/>
    <property type="evidence" value="ECO:0007669"/>
    <property type="project" value="TreeGrafter"/>
</dbReference>
<comment type="similarity">
    <text evidence="1">Belongs to the TBCD family.</text>
</comment>
<dbReference type="GO" id="GO:0007021">
    <property type="term" value="P:tubulin complex assembly"/>
    <property type="evidence" value="ECO:0007669"/>
    <property type="project" value="InterPro"/>
</dbReference>
<dbReference type="Ensembl" id="ENSACLT00000061464.1">
    <property type="protein sequence ID" value="ENSACLP00000054057.1"/>
    <property type="gene ID" value="ENSACLG00000023404.2"/>
</dbReference>
<dbReference type="InterPro" id="IPR033162">
    <property type="entry name" value="TBCD"/>
</dbReference>
<reference evidence="7 8" key="1">
    <citation type="submission" date="2018-05" db="EMBL/GenBank/DDBJ databases">
        <authorList>
            <person name="Datahose"/>
        </authorList>
    </citation>
    <scope>NUCLEOTIDE SEQUENCE</scope>
</reference>
<reference evidence="7" key="4">
    <citation type="submission" date="2025-09" db="UniProtKB">
        <authorList>
            <consortium name="Ensembl"/>
        </authorList>
    </citation>
    <scope>IDENTIFICATION</scope>
</reference>
<evidence type="ECO:0000259" key="6">
    <source>
        <dbReference type="Pfam" id="PF25767"/>
    </source>
</evidence>
<evidence type="ECO:0000256" key="4">
    <source>
        <dbReference type="SAM" id="MobiDB-lite"/>
    </source>
</evidence>
<feature type="compositionally biased region" description="Polar residues" evidence="4">
    <location>
        <begin position="330"/>
        <end position="345"/>
    </location>
</feature>
<dbReference type="PANTHER" id="PTHR12658">
    <property type="entry name" value="BETA-TUBULIN COFACTOR D"/>
    <property type="match status" value="1"/>
</dbReference>
<sequence>MPLSETENGFSGGEGGGEADAIVQTCVLGSFSERGETTALISSLPEVHGDLGPRESTTERFLVIMNRYQEQPHLLDPHLEWMLNMILDFIRSEKSPPSLVHLCFKFLYVICKVRGYKIFMQLFPHEVADVQPVLDLMSRQDPSDSETWETRYMLLLWLSMTCLIPFDLSRLDGHLESDGGKAREPIMDRILAIAKSYLVVSDSARNAASVLVSKFVTRPDVKQKRLGDFLDWNLATISQTNDQSLRNIVVLDGALQSLAKLFKHGKRDDLLQYAPAVLQCLEKKHLSESSEAMLRKLGVKLTQRLGLTFLKPRLAAWRYQRGNRSLAANLSMSQSAADSTGATSEVETKEQEEDYDIPEEVETVIEHLLLGLKDKETIVRWSAAKGIGRVTGRLPKELADEVVGSVLDCFSFQETDNAWHGGCLALAELGRRGLLLPSRLTDVVPLIIKSLIYEEKRGACSVGSNVRDAACYVCWSFARAYEPKELKPFVTQIASSVFNNMTLSCVYIAGFPEYTKSMIDHLVAMKINHWDGMIRELATKALHNLTPQVPDYMAATVLPQLLKMAVGIDLHGRHGAIQACGQITHALYKVGLQTNRTVVDMISPECVDALKNIHQMLHDRKQYRGFGGELMRPAICSLIEKLSLSKMPFKNDPIITGWQWIIDDTIKTLHLVSSGAKDGIMAALVSALSALCEEYYQASPGQADPQMQDALVSQYTEGLNNPQMLTRCGSALALGCLPKFMIHGKLKQIIEGLRQLCAETQKEGTFTEARRDAITSVAHVKAGACAEGSPDSTLCSANVDEVYGTLLSSMVDYTTDSRGDVGAWVREAAMTSLKDVTMLVASSAPEILSADMVKCMMCCLAQQSAEKIDRYRAHAGTIFLHLLHSTDPVVPHIPHREELLGIFPIETTTTLNWNAPSHAFKYIAQLLGLFEYQYHTLLGLTVSVGGITESTVHFSSQSLFDHLKLIQSDSAALGQFGETLLRIFRDNLHNDRVSVSFLKMLNQILANSCFEIFTMQENHPFCVDLLALCKEFKKSKDISKLRACISVLCGLIQFQGEVRKKVLSQLLLLLCHSFPVIRKTTASQMYEMLLTYDDVVDPEVLDDAMTLLSDTNWESDLATVRPHRNQLCDWLGVPRPQPVTKVTI</sequence>
<feature type="region of interest" description="Disordered" evidence="4">
    <location>
        <begin position="330"/>
        <end position="356"/>
    </location>
</feature>
<dbReference type="GO" id="GO:0000226">
    <property type="term" value="P:microtubule cytoskeleton organization"/>
    <property type="evidence" value="ECO:0007669"/>
    <property type="project" value="TreeGrafter"/>
</dbReference>
<dbReference type="GO" id="GO:0016328">
    <property type="term" value="C:lateral plasma membrane"/>
    <property type="evidence" value="ECO:0007669"/>
    <property type="project" value="TreeGrafter"/>
</dbReference>
<feature type="domain" description="Tubulin-folding cofactor D C-terminal" evidence="5">
    <location>
        <begin position="855"/>
        <end position="1040"/>
    </location>
</feature>
<dbReference type="Pfam" id="PF12612">
    <property type="entry name" value="TFCD_C"/>
    <property type="match status" value="1"/>
</dbReference>
<dbReference type="Proteomes" id="UP000265100">
    <property type="component" value="Chromosome 4"/>
</dbReference>
<accession>A0AAX7TBQ6</accession>
<dbReference type="InterPro" id="IPR011989">
    <property type="entry name" value="ARM-like"/>
</dbReference>
<dbReference type="InterPro" id="IPR016024">
    <property type="entry name" value="ARM-type_fold"/>
</dbReference>
<evidence type="ECO:0000259" key="5">
    <source>
        <dbReference type="Pfam" id="PF12612"/>
    </source>
</evidence>
<dbReference type="SUPFAM" id="SSF48371">
    <property type="entry name" value="ARM repeat"/>
    <property type="match status" value="2"/>
</dbReference>
<proteinExistence type="inferred from homology"/>
<dbReference type="GO" id="GO:0034333">
    <property type="term" value="P:adherens junction assembly"/>
    <property type="evidence" value="ECO:0007669"/>
    <property type="project" value="TreeGrafter"/>
</dbReference>
<evidence type="ECO:0000313" key="8">
    <source>
        <dbReference type="Proteomes" id="UP000265100"/>
    </source>
</evidence>
<evidence type="ECO:0000256" key="2">
    <source>
        <dbReference type="ARBA" id="ARBA00015003"/>
    </source>
</evidence>
<keyword evidence="8" id="KW-1185">Reference proteome</keyword>
<name>A0AAX7TBQ6_ASTCA</name>
<reference evidence="8" key="2">
    <citation type="submission" date="2023-03" db="EMBL/GenBank/DDBJ databases">
        <authorList>
            <consortium name="Wellcome Sanger Institute Data Sharing"/>
        </authorList>
    </citation>
    <scope>NUCLEOTIDE SEQUENCE [LARGE SCALE GENOMIC DNA]</scope>
</reference>
<keyword evidence="3" id="KW-0143">Chaperone</keyword>
<dbReference type="PANTHER" id="PTHR12658:SF0">
    <property type="entry name" value="TUBULIN-SPECIFIC CHAPERONE D"/>
    <property type="match status" value="1"/>
</dbReference>
<dbReference type="GO" id="GO:0007023">
    <property type="term" value="P:post-chaperonin tubulin folding pathway"/>
    <property type="evidence" value="ECO:0007669"/>
    <property type="project" value="InterPro"/>
</dbReference>
<dbReference type="GO" id="GO:0048487">
    <property type="term" value="F:beta-tubulin binding"/>
    <property type="evidence" value="ECO:0007669"/>
    <property type="project" value="InterPro"/>
</dbReference>
<organism evidence="7 8">
    <name type="scientific">Astatotilapia calliptera</name>
    <name type="common">Eastern happy</name>
    <name type="synonym">Chromis callipterus</name>
    <dbReference type="NCBI Taxonomy" id="8154"/>
    <lineage>
        <taxon>Eukaryota</taxon>
        <taxon>Metazoa</taxon>
        <taxon>Chordata</taxon>
        <taxon>Craniata</taxon>
        <taxon>Vertebrata</taxon>
        <taxon>Euteleostomi</taxon>
        <taxon>Actinopterygii</taxon>
        <taxon>Neopterygii</taxon>
        <taxon>Teleostei</taxon>
        <taxon>Neoteleostei</taxon>
        <taxon>Acanthomorphata</taxon>
        <taxon>Ovalentaria</taxon>
        <taxon>Cichlomorphae</taxon>
        <taxon>Cichliformes</taxon>
        <taxon>Cichlidae</taxon>
        <taxon>African cichlids</taxon>
        <taxon>Pseudocrenilabrinae</taxon>
        <taxon>Haplochromini</taxon>
        <taxon>Astatotilapia</taxon>
    </lineage>
</organism>
<evidence type="ECO:0000313" key="7">
    <source>
        <dbReference type="Ensembl" id="ENSACLP00000054057.1"/>
    </source>
</evidence>
<dbReference type="Pfam" id="PF23579">
    <property type="entry name" value="ARM_TBCD"/>
    <property type="match status" value="1"/>
</dbReference>
<evidence type="ECO:0000256" key="3">
    <source>
        <dbReference type="ARBA" id="ARBA00023186"/>
    </source>
</evidence>
<dbReference type="GeneTree" id="ENSGT00390000017103"/>
<evidence type="ECO:0000256" key="1">
    <source>
        <dbReference type="ARBA" id="ARBA00006853"/>
    </source>
</evidence>
<dbReference type="Gene3D" id="1.25.10.10">
    <property type="entry name" value="Leucine-rich Repeat Variant"/>
    <property type="match status" value="2"/>
</dbReference>
<dbReference type="InterPro" id="IPR058033">
    <property type="entry name" value="ARM_TBCD_2nd"/>
</dbReference>